<dbReference type="PANTHER" id="PTHR43617">
    <property type="entry name" value="L-AMINO ACID N-ACETYLTRANSFERASE"/>
    <property type="match status" value="1"/>
</dbReference>
<sequence length="176" mass="18096">MIEPAVVTAEPLVIRPETAADAPAIAALTRTAFATAPHTDGNEHRLVGRLRDAGALALSLVAEGEDGELVGHAAFSPATAPAGGGDWYALGPISVRPDRQRQGVGGRLIRAGLEELTARGAAGCTVLGDPSYYERFGFEPAPAAAPPGVPAEYFRIKPLTAAAPAGPVRFHPIFGV</sequence>
<evidence type="ECO:0000259" key="1">
    <source>
        <dbReference type="PROSITE" id="PS51186"/>
    </source>
</evidence>
<organism evidence="2 3">
    <name type="scientific">Alienimonas californiensis</name>
    <dbReference type="NCBI Taxonomy" id="2527989"/>
    <lineage>
        <taxon>Bacteria</taxon>
        <taxon>Pseudomonadati</taxon>
        <taxon>Planctomycetota</taxon>
        <taxon>Planctomycetia</taxon>
        <taxon>Planctomycetales</taxon>
        <taxon>Planctomycetaceae</taxon>
        <taxon>Alienimonas</taxon>
    </lineage>
</organism>
<dbReference type="CDD" id="cd04301">
    <property type="entry name" value="NAT_SF"/>
    <property type="match status" value="1"/>
</dbReference>
<accession>A0A517P685</accession>
<dbReference type="AlphaFoldDB" id="A0A517P685"/>
<dbReference type="PANTHER" id="PTHR43617:SF2">
    <property type="entry name" value="UPF0039 PROTEIN SLL0451"/>
    <property type="match status" value="1"/>
</dbReference>
<dbReference type="SUPFAM" id="SSF55729">
    <property type="entry name" value="Acyl-CoA N-acyltransferases (Nat)"/>
    <property type="match status" value="1"/>
</dbReference>
<proteinExistence type="predicted"/>
<dbReference type="KEGG" id="acaf:CA12_09730"/>
<evidence type="ECO:0000313" key="2">
    <source>
        <dbReference type="EMBL" id="QDT14893.1"/>
    </source>
</evidence>
<protein>
    <recommendedName>
        <fullName evidence="1">N-acetyltransferase domain-containing protein</fullName>
    </recommendedName>
</protein>
<dbReference type="Proteomes" id="UP000318741">
    <property type="component" value="Chromosome"/>
</dbReference>
<reference evidence="2 3" key="1">
    <citation type="submission" date="2019-02" db="EMBL/GenBank/DDBJ databases">
        <title>Deep-cultivation of Planctomycetes and their phenomic and genomic characterization uncovers novel biology.</title>
        <authorList>
            <person name="Wiegand S."/>
            <person name="Jogler M."/>
            <person name="Boedeker C."/>
            <person name="Pinto D."/>
            <person name="Vollmers J."/>
            <person name="Rivas-Marin E."/>
            <person name="Kohn T."/>
            <person name="Peeters S.H."/>
            <person name="Heuer A."/>
            <person name="Rast P."/>
            <person name="Oberbeckmann S."/>
            <person name="Bunk B."/>
            <person name="Jeske O."/>
            <person name="Meyerdierks A."/>
            <person name="Storesund J.E."/>
            <person name="Kallscheuer N."/>
            <person name="Luecker S."/>
            <person name="Lage O.M."/>
            <person name="Pohl T."/>
            <person name="Merkel B.J."/>
            <person name="Hornburger P."/>
            <person name="Mueller R.-W."/>
            <person name="Bruemmer F."/>
            <person name="Labrenz M."/>
            <person name="Spormann A.M."/>
            <person name="Op den Camp H."/>
            <person name="Overmann J."/>
            <person name="Amann R."/>
            <person name="Jetten M.S.M."/>
            <person name="Mascher T."/>
            <person name="Medema M.H."/>
            <person name="Devos D.P."/>
            <person name="Kaster A.-K."/>
            <person name="Ovreas L."/>
            <person name="Rohde M."/>
            <person name="Galperin M.Y."/>
            <person name="Jogler C."/>
        </authorList>
    </citation>
    <scope>NUCLEOTIDE SEQUENCE [LARGE SCALE GENOMIC DNA]</scope>
    <source>
        <strain evidence="2 3">CA12</strain>
    </source>
</reference>
<gene>
    <name evidence="2" type="ORF">CA12_09730</name>
</gene>
<evidence type="ECO:0000313" key="3">
    <source>
        <dbReference type="Proteomes" id="UP000318741"/>
    </source>
</evidence>
<dbReference type="OrthoDB" id="9797178at2"/>
<dbReference type="InterPro" id="IPR000182">
    <property type="entry name" value="GNAT_dom"/>
</dbReference>
<name>A0A517P685_9PLAN</name>
<dbReference type="RefSeq" id="WP_145357743.1">
    <property type="nucleotide sequence ID" value="NZ_CP036265.1"/>
</dbReference>
<dbReference type="Gene3D" id="3.40.630.30">
    <property type="match status" value="1"/>
</dbReference>
<dbReference type="PROSITE" id="PS51186">
    <property type="entry name" value="GNAT"/>
    <property type="match status" value="1"/>
</dbReference>
<dbReference type="Pfam" id="PF00583">
    <property type="entry name" value="Acetyltransf_1"/>
    <property type="match status" value="1"/>
</dbReference>
<keyword evidence="3" id="KW-1185">Reference proteome</keyword>
<feature type="domain" description="N-acetyltransferase" evidence="1">
    <location>
        <begin position="12"/>
        <end position="160"/>
    </location>
</feature>
<dbReference type="InterPro" id="IPR016181">
    <property type="entry name" value="Acyl_CoA_acyltransferase"/>
</dbReference>
<dbReference type="GO" id="GO:0016747">
    <property type="term" value="F:acyltransferase activity, transferring groups other than amino-acyl groups"/>
    <property type="evidence" value="ECO:0007669"/>
    <property type="project" value="InterPro"/>
</dbReference>
<dbReference type="InterPro" id="IPR050276">
    <property type="entry name" value="MshD_Acetyltransferase"/>
</dbReference>
<dbReference type="EMBL" id="CP036265">
    <property type="protein sequence ID" value="QDT14893.1"/>
    <property type="molecule type" value="Genomic_DNA"/>
</dbReference>